<gene>
    <name evidence="2" type="ORF">E0Z10_g944</name>
</gene>
<dbReference type="OrthoDB" id="5398572at2759"/>
<accession>A0A4Z0YV70</accession>
<feature type="compositionally biased region" description="Basic and acidic residues" evidence="1">
    <location>
        <begin position="439"/>
        <end position="455"/>
    </location>
</feature>
<dbReference type="EMBL" id="SKBN01000009">
    <property type="protein sequence ID" value="TGJ87867.1"/>
    <property type="molecule type" value="Genomic_DNA"/>
</dbReference>
<feature type="region of interest" description="Disordered" evidence="1">
    <location>
        <begin position="289"/>
        <end position="314"/>
    </location>
</feature>
<evidence type="ECO:0008006" key="4">
    <source>
        <dbReference type="Google" id="ProtNLM"/>
    </source>
</evidence>
<comment type="caution">
    <text evidence="2">The sequence shown here is derived from an EMBL/GenBank/DDBJ whole genome shotgun (WGS) entry which is preliminary data.</text>
</comment>
<proteinExistence type="predicted"/>
<dbReference type="Proteomes" id="UP000297716">
    <property type="component" value="Unassembled WGS sequence"/>
</dbReference>
<sequence>MGVRRTRATSRREESPEQPPEGPVTRSSFKRAEVSDASPQSKPTHQQPKFPQRGIRRRHRRSVESVATDDFPSSSVGYASPERPSMGPPKSLNVEDMVASDAESQDDSFEDRAARLQDILDFDLPKLSRWCEKAYEALSSLSHPEPTIGERKKLNRARKSFETARHVLAEDGAAYIDLSSSDLPYREDPDAHAVIQKVALSANSISLLLSLDDLKPPKLPVVPFLQELDYGFLTLLDSDLSAQLESHALGFHVRCAWLAELLTAEPHIDPLILATLVFCEEAANTSEEATQRLRKGPFRSFSSTEKSRDFTSSKQFKTQMDDIIANLSLPERAEIEQSLIEMFPRNEVLERLRAWALDMYESMNKKADKIDLPPNDQNKGETNDGAELEESSGLFVSGNNEPDKGSDSEPSSEHGDYNQLKIAKEPSFIQDLAALAAVRRSERVGSRHPTIEPRPSRKTAKGKLTDSQTIDAIRRLKPAEILGSSDSGDENGDGTVYPGAGAADSRSRSRSRSNSRELGAAEKRAHSLGGEDYVDQNDGFEVDERSVDESRRNQYEGSTAPGPVPKRSRFSRNFSKNRDRPQSPENTPAATNLTEEDLATLSRAARANRLANKGRGHQTRERWSDVDTDHLLDLIANQSLSCSWSKMQAEGGFQTYRNQQAIRDKARNLKKGYLCADAILPIGFDFVRLSKKERNDVIASGRNPDRMEDDIDEHGRVIRHLWRGDPS</sequence>
<evidence type="ECO:0000256" key="1">
    <source>
        <dbReference type="SAM" id="MobiDB-lite"/>
    </source>
</evidence>
<feature type="region of interest" description="Disordered" evidence="1">
    <location>
        <begin position="1"/>
        <end position="93"/>
    </location>
</feature>
<dbReference type="STRING" id="37992.A0A4Z0YV70"/>
<feature type="compositionally biased region" description="Acidic residues" evidence="1">
    <location>
        <begin position="532"/>
        <end position="541"/>
    </location>
</feature>
<dbReference type="AlphaFoldDB" id="A0A4Z0YV70"/>
<feature type="compositionally biased region" description="Polar residues" evidence="1">
    <location>
        <begin position="583"/>
        <end position="593"/>
    </location>
</feature>
<evidence type="ECO:0000313" key="2">
    <source>
        <dbReference type="EMBL" id="TGJ87867.1"/>
    </source>
</evidence>
<keyword evidence="3" id="KW-1185">Reference proteome</keyword>
<name>A0A4Z0YV70_9PEZI</name>
<feature type="region of interest" description="Disordered" evidence="1">
    <location>
        <begin position="439"/>
        <end position="595"/>
    </location>
</feature>
<feature type="compositionally biased region" description="Polar residues" evidence="1">
    <location>
        <begin position="37"/>
        <end position="49"/>
    </location>
</feature>
<evidence type="ECO:0000313" key="3">
    <source>
        <dbReference type="Proteomes" id="UP000297716"/>
    </source>
</evidence>
<feature type="compositionally biased region" description="Basic and acidic residues" evidence="1">
    <location>
        <begin position="542"/>
        <end position="554"/>
    </location>
</feature>
<feature type="region of interest" description="Disordered" evidence="1">
    <location>
        <begin position="368"/>
        <end position="416"/>
    </location>
</feature>
<protein>
    <recommendedName>
        <fullName evidence="4">Myb-like domain-containing protein</fullName>
    </recommendedName>
</protein>
<reference evidence="2 3" key="1">
    <citation type="submission" date="2019-03" db="EMBL/GenBank/DDBJ databases">
        <title>Draft genome sequence of Xylaria hypoxylon DSM 108379, a ubiquitous saprotrophic-parasitic fungi on hardwood.</title>
        <authorList>
            <person name="Buettner E."/>
            <person name="Leonhardt S."/>
            <person name="Gebauer A.M."/>
            <person name="Liers C."/>
            <person name="Hofrichter M."/>
            <person name="Kellner H."/>
        </authorList>
    </citation>
    <scope>NUCLEOTIDE SEQUENCE [LARGE SCALE GENOMIC DNA]</scope>
    <source>
        <strain evidence="2 3">DSM 108379</strain>
    </source>
</reference>
<feature type="compositionally biased region" description="Basic and acidic residues" evidence="1">
    <location>
        <begin position="401"/>
        <end position="416"/>
    </location>
</feature>
<organism evidence="2 3">
    <name type="scientific">Xylaria hypoxylon</name>
    <dbReference type="NCBI Taxonomy" id="37992"/>
    <lineage>
        <taxon>Eukaryota</taxon>
        <taxon>Fungi</taxon>
        <taxon>Dikarya</taxon>
        <taxon>Ascomycota</taxon>
        <taxon>Pezizomycotina</taxon>
        <taxon>Sordariomycetes</taxon>
        <taxon>Xylariomycetidae</taxon>
        <taxon>Xylariales</taxon>
        <taxon>Xylariaceae</taxon>
        <taxon>Xylaria</taxon>
    </lineage>
</organism>